<dbReference type="Pfam" id="PF21135">
    <property type="entry name" value="DRL_cat"/>
    <property type="match status" value="1"/>
</dbReference>
<dbReference type="Proteomes" id="UP000069443">
    <property type="component" value="Unassembled WGS sequence"/>
</dbReference>
<dbReference type="RefSeq" id="WP_062655323.1">
    <property type="nucleotide sequence ID" value="NZ_BCSY01000029.1"/>
</dbReference>
<dbReference type="SMART" id="SM00858">
    <property type="entry name" value="SAF"/>
    <property type="match status" value="1"/>
</dbReference>
<dbReference type="SUPFAM" id="SSF51735">
    <property type="entry name" value="NAD(P)-binding Rossmann-fold domains"/>
    <property type="match status" value="1"/>
</dbReference>
<dbReference type="InterPro" id="IPR048423">
    <property type="entry name" value="DRL_cat"/>
</dbReference>
<dbReference type="Pfam" id="PF08666">
    <property type="entry name" value="SAF"/>
    <property type="match status" value="1"/>
</dbReference>
<evidence type="ECO:0000259" key="1">
    <source>
        <dbReference type="SMART" id="SM00858"/>
    </source>
</evidence>
<accession>A0A117I8Y4</accession>
<dbReference type="OrthoDB" id="9777844at2"/>
<dbReference type="InterPro" id="IPR036291">
    <property type="entry name" value="NAD(P)-bd_dom_sf"/>
</dbReference>
<proteinExistence type="predicted"/>
<reference evidence="3" key="1">
    <citation type="journal article" date="2016" name="Genome Announc.">
        <title>Draft Genome Sequences of Five Rapidly Growing Mycobacterium Species, M. thermoresistibile, M. fortuitum subsp. acetamidolyticum, M. canariasense, M. brisbanense, and M. novocastrense.</title>
        <authorList>
            <person name="Katahira K."/>
            <person name="Ogura Y."/>
            <person name="Gotoh Y."/>
            <person name="Hayashi T."/>
        </authorList>
    </citation>
    <scope>NUCLEOTIDE SEQUENCE [LARGE SCALE GENOMIC DNA]</scope>
    <source>
        <strain evidence="3">JCM15298</strain>
    </source>
</reference>
<reference evidence="3" key="2">
    <citation type="submission" date="2016-02" db="EMBL/GenBank/DDBJ databases">
        <title>Draft genome sequence of five rapidly growing Mycobacterium species.</title>
        <authorList>
            <person name="Katahira K."/>
            <person name="Gotou Y."/>
            <person name="Iida K."/>
            <person name="Ogura Y."/>
            <person name="Hayashi T."/>
        </authorList>
    </citation>
    <scope>NUCLEOTIDE SEQUENCE [LARGE SCALE GENOMIC DNA]</scope>
    <source>
        <strain evidence="3">JCM15298</strain>
    </source>
</reference>
<gene>
    <name evidence="2" type="ORF">RMCC_0945</name>
</gene>
<dbReference type="EMBL" id="BCSY01000029">
    <property type="protein sequence ID" value="GAS93979.1"/>
    <property type="molecule type" value="Genomic_DNA"/>
</dbReference>
<protein>
    <submittedName>
        <fullName evidence="2">SAF domain protein</fullName>
    </submittedName>
</protein>
<sequence>MSYTERLIARQNELGRPIRVGLVGAGQMGLGFIAQVGRIAGMQIAAVADVVPGRAADALRKAGAEPQTGSEIAQLAQAIEAGGTVAVEDAALLTALPVDILVDASGVPEVGAQVAFSGLLAGKDIALLNVECDVTIGYLLSSIAKQTGRIYSVCRGDEPAEAKRLVDFARDLAFEVVCAGKGKNNPLNPHATPQELTAEANSKHMNPKMLCSFVDGSKAMIEMAALANATGLEVSTRGMYGPPSSIEELSTTFRTTDDGGVLDRAGVVDYCTGDVAPGVFAIVRTPDDIVADEMTYLKMGPGPYFTLYRPYHLASIEAPLTIAEAVLDRKASLAPSHWNAEVVAGAKRDLKAGDRIDGIGGTTVYGVIESAQATKDQDLVPLGLLEGATLLRDVPADAVITADDVELRPGTTIAALRQLQDKLLAGVPLPIAIAGGAHVA</sequence>
<dbReference type="AlphaFoldDB" id="A0A117I8Y4"/>
<dbReference type="Gene3D" id="3.40.50.720">
    <property type="entry name" value="NAD(P)-binding Rossmann-like Domain"/>
    <property type="match status" value="1"/>
</dbReference>
<evidence type="ECO:0000313" key="2">
    <source>
        <dbReference type="EMBL" id="GAS93979.1"/>
    </source>
</evidence>
<organism evidence="2 3">
    <name type="scientific">Mycolicibacterium canariasense</name>
    <name type="common">Mycobacterium canariasense</name>
    <dbReference type="NCBI Taxonomy" id="228230"/>
    <lineage>
        <taxon>Bacteria</taxon>
        <taxon>Bacillati</taxon>
        <taxon>Actinomycetota</taxon>
        <taxon>Actinomycetes</taxon>
        <taxon>Mycobacteriales</taxon>
        <taxon>Mycobacteriaceae</taxon>
        <taxon>Mycolicibacterium</taxon>
    </lineage>
</organism>
<dbReference type="InterPro" id="IPR013974">
    <property type="entry name" value="SAF"/>
</dbReference>
<dbReference type="CDD" id="cd11616">
    <property type="entry name" value="SAF_DH_OX_like"/>
    <property type="match status" value="1"/>
</dbReference>
<dbReference type="PANTHER" id="PTHR37850">
    <property type="entry name" value="STRU PROTEIN"/>
    <property type="match status" value="1"/>
</dbReference>
<keyword evidence="3" id="KW-1185">Reference proteome</keyword>
<dbReference type="STRING" id="228230.RMCC_0945"/>
<feature type="domain" description="SAF" evidence="1">
    <location>
        <begin position="341"/>
        <end position="406"/>
    </location>
</feature>
<dbReference type="PANTHER" id="PTHR37850:SF2">
    <property type="entry name" value="SAF DOMAIN PROTEIN"/>
    <property type="match status" value="1"/>
</dbReference>
<comment type="caution">
    <text evidence="2">The sequence shown here is derived from an EMBL/GenBank/DDBJ whole genome shotgun (WGS) entry which is preliminary data.</text>
</comment>
<name>A0A117I8Y4_MYCCR</name>
<evidence type="ECO:0000313" key="3">
    <source>
        <dbReference type="Proteomes" id="UP000069443"/>
    </source>
</evidence>